<dbReference type="AlphaFoldDB" id="A0A523UUV8"/>
<accession>A0A523UUV8</accession>
<sequence length="209" mass="23770">MSVDRKTKSWLDNIAPFNAHKMRLKKKKSALLVIDMQNFFVGSRSGGLGPIDPAVLKNVKHLIHAFRKAERPVIYTRHVHKADGSDAGILGWWWPDMIVEGSSNSEIHQDIKPRSDDKVITKHRYSAFYNTDLEIVLRCQQIEDLVISGVMTNLCCESTARDAYFRDFRIFFVADATGTAYEEMHTATLLNLAYGFAYVTTTENLLTQL</sequence>
<dbReference type="SUPFAM" id="SSF52499">
    <property type="entry name" value="Isochorismatase-like hydrolases"/>
    <property type="match status" value="1"/>
</dbReference>
<comment type="caution">
    <text evidence="3">The sequence shown here is derived from an EMBL/GenBank/DDBJ whole genome shotgun (WGS) entry which is preliminary data.</text>
</comment>
<protein>
    <submittedName>
        <fullName evidence="3">Isochorismatase family protein</fullName>
    </submittedName>
</protein>
<dbReference type="EMBL" id="SOJN01000057">
    <property type="protein sequence ID" value="TET46314.1"/>
    <property type="molecule type" value="Genomic_DNA"/>
</dbReference>
<reference evidence="3 4" key="1">
    <citation type="submission" date="2019-03" db="EMBL/GenBank/DDBJ databases">
        <title>Metabolic potential of uncultured bacteria and archaea associated with petroleum seepage in deep-sea sediments.</title>
        <authorList>
            <person name="Dong X."/>
            <person name="Hubert C."/>
        </authorList>
    </citation>
    <scope>NUCLEOTIDE SEQUENCE [LARGE SCALE GENOMIC DNA]</scope>
    <source>
        <strain evidence="3">E44_bin18</strain>
    </source>
</reference>
<dbReference type="InterPro" id="IPR000868">
    <property type="entry name" value="Isochorismatase-like_dom"/>
</dbReference>
<evidence type="ECO:0000259" key="2">
    <source>
        <dbReference type="Pfam" id="PF00857"/>
    </source>
</evidence>
<dbReference type="PANTHER" id="PTHR43540:SF6">
    <property type="entry name" value="ISOCHORISMATASE-LIKE DOMAIN-CONTAINING PROTEIN"/>
    <property type="match status" value="1"/>
</dbReference>
<keyword evidence="1" id="KW-0378">Hydrolase</keyword>
<gene>
    <name evidence="3" type="ORF">E3J62_04495</name>
</gene>
<name>A0A523UUV8_UNCT6</name>
<dbReference type="PRINTS" id="PR01398">
    <property type="entry name" value="ISCHRISMTASE"/>
</dbReference>
<feature type="domain" description="Isochorismatase-like" evidence="2">
    <location>
        <begin position="29"/>
        <end position="203"/>
    </location>
</feature>
<dbReference type="InterPro" id="IPR036380">
    <property type="entry name" value="Isochorismatase-like_sf"/>
</dbReference>
<dbReference type="GO" id="GO:0008908">
    <property type="term" value="F:isochorismatase activity"/>
    <property type="evidence" value="ECO:0007669"/>
    <property type="project" value="InterPro"/>
</dbReference>
<evidence type="ECO:0000313" key="4">
    <source>
        <dbReference type="Proteomes" id="UP000315525"/>
    </source>
</evidence>
<dbReference type="Pfam" id="PF00857">
    <property type="entry name" value="Isochorismatase"/>
    <property type="match status" value="1"/>
</dbReference>
<proteinExistence type="predicted"/>
<dbReference type="InterPro" id="IPR016291">
    <property type="entry name" value="Isochorismatase"/>
</dbReference>
<evidence type="ECO:0000313" key="3">
    <source>
        <dbReference type="EMBL" id="TET46314.1"/>
    </source>
</evidence>
<organism evidence="3 4">
    <name type="scientific">candidate division TA06 bacterium</name>
    <dbReference type="NCBI Taxonomy" id="2250710"/>
    <lineage>
        <taxon>Bacteria</taxon>
        <taxon>Bacteria division TA06</taxon>
    </lineage>
</organism>
<dbReference type="Proteomes" id="UP000315525">
    <property type="component" value="Unassembled WGS sequence"/>
</dbReference>
<dbReference type="CDD" id="cd00431">
    <property type="entry name" value="cysteine_hydrolases"/>
    <property type="match status" value="1"/>
</dbReference>
<dbReference type="PANTHER" id="PTHR43540">
    <property type="entry name" value="PEROXYUREIDOACRYLATE/UREIDOACRYLATE AMIDOHYDROLASE-RELATED"/>
    <property type="match status" value="1"/>
</dbReference>
<dbReference type="InterPro" id="IPR050272">
    <property type="entry name" value="Isochorismatase-like_hydrls"/>
</dbReference>
<dbReference type="Gene3D" id="3.40.50.850">
    <property type="entry name" value="Isochorismatase-like"/>
    <property type="match status" value="1"/>
</dbReference>
<evidence type="ECO:0000256" key="1">
    <source>
        <dbReference type="ARBA" id="ARBA00022801"/>
    </source>
</evidence>